<dbReference type="PANTHER" id="PTHR43464">
    <property type="entry name" value="METHYLTRANSFERASE"/>
    <property type="match status" value="1"/>
</dbReference>
<dbReference type="PANTHER" id="PTHR43464:SF19">
    <property type="entry name" value="UBIQUINONE BIOSYNTHESIS O-METHYLTRANSFERASE, MITOCHONDRIAL"/>
    <property type="match status" value="1"/>
</dbReference>
<evidence type="ECO:0000256" key="3">
    <source>
        <dbReference type="ARBA" id="ARBA00022691"/>
    </source>
</evidence>
<keyword evidence="1 5" id="KW-0489">Methyltransferase</keyword>
<proteinExistence type="predicted"/>
<dbReference type="STRING" id="883.DvMF_2535"/>
<name>B8DQZ6_NITV9</name>
<dbReference type="CDD" id="cd02440">
    <property type="entry name" value="AdoMet_MTases"/>
    <property type="match status" value="1"/>
</dbReference>
<evidence type="ECO:0000313" key="5">
    <source>
        <dbReference type="EMBL" id="ACL09474.1"/>
    </source>
</evidence>
<keyword evidence="3" id="KW-0949">S-adenosyl-L-methionine</keyword>
<dbReference type="EMBL" id="CP001197">
    <property type="protein sequence ID" value="ACL09474.1"/>
    <property type="molecule type" value="Genomic_DNA"/>
</dbReference>
<dbReference type="Pfam" id="PF13649">
    <property type="entry name" value="Methyltransf_25"/>
    <property type="match status" value="1"/>
</dbReference>
<sequence length="225" mass="25082">MPHDTTPHPADTLNLASYDAVAPQWDRARHAFYGREQAYLDLLLEEIAPAVPGALHRQSKTPPLVLDAGCGTGRPMAEYVLRRGCDVLGIDQSPAMVEVARQHFPQARWRVTPLEAYPFDEACHAVILWDCLFHIPRARHADILSGAVRALRPGGRLMLTVGGSAHPPFTDTMFDRQFFYDSHPPERVADMLRGLSCHILLHEFMNLPTGGREKGRCAFVARKAV</sequence>
<dbReference type="KEGG" id="dvm:DvMF_2535"/>
<dbReference type="OrthoDB" id="9765084at2"/>
<organism evidence="5">
    <name type="scientific">Nitratidesulfovibrio vulgaris (strain DSM 19637 / Miyazaki F)</name>
    <name type="common">Desulfovibrio vulgaris</name>
    <dbReference type="NCBI Taxonomy" id="883"/>
    <lineage>
        <taxon>Bacteria</taxon>
        <taxon>Pseudomonadati</taxon>
        <taxon>Thermodesulfobacteriota</taxon>
        <taxon>Desulfovibrionia</taxon>
        <taxon>Desulfovibrionales</taxon>
        <taxon>Desulfovibrionaceae</taxon>
        <taxon>Nitratidesulfovibrio</taxon>
    </lineage>
</organism>
<dbReference type="GO" id="GO:0008168">
    <property type="term" value="F:methyltransferase activity"/>
    <property type="evidence" value="ECO:0007669"/>
    <property type="project" value="UniProtKB-KW"/>
</dbReference>
<dbReference type="eggNOG" id="COG2230">
    <property type="taxonomic scope" value="Bacteria"/>
</dbReference>
<gene>
    <name evidence="5" type="ordered locus">DvMF_2535</name>
</gene>
<evidence type="ECO:0000259" key="4">
    <source>
        <dbReference type="Pfam" id="PF13649"/>
    </source>
</evidence>
<evidence type="ECO:0000256" key="1">
    <source>
        <dbReference type="ARBA" id="ARBA00022603"/>
    </source>
</evidence>
<keyword evidence="2 5" id="KW-0808">Transferase</keyword>
<dbReference type="InterPro" id="IPR041698">
    <property type="entry name" value="Methyltransf_25"/>
</dbReference>
<dbReference type="InterPro" id="IPR029063">
    <property type="entry name" value="SAM-dependent_MTases_sf"/>
</dbReference>
<evidence type="ECO:0000256" key="2">
    <source>
        <dbReference type="ARBA" id="ARBA00022679"/>
    </source>
</evidence>
<feature type="domain" description="Methyltransferase" evidence="4">
    <location>
        <begin position="65"/>
        <end position="155"/>
    </location>
</feature>
<dbReference type="GO" id="GO:0032259">
    <property type="term" value="P:methylation"/>
    <property type="evidence" value="ECO:0007669"/>
    <property type="project" value="UniProtKB-KW"/>
</dbReference>
<reference evidence="5" key="1">
    <citation type="submission" date="2008-10" db="EMBL/GenBank/DDBJ databases">
        <title>Complete sequence of Desulfovibrio vulgaris str. 'Miyazaki F'.</title>
        <authorList>
            <person name="Lucas S."/>
            <person name="Copeland A."/>
            <person name="Lapidus A."/>
            <person name="Glavina del Rio T."/>
            <person name="Dalin E."/>
            <person name="Tice H."/>
            <person name="Bruce D."/>
            <person name="Goodwin L."/>
            <person name="Pitluck S."/>
            <person name="Sims D."/>
            <person name="Brettin T."/>
            <person name="Detter J.C."/>
            <person name="Han C."/>
            <person name="Larimer F."/>
            <person name="Land M."/>
            <person name="Hauser L."/>
            <person name="Kyrpides N."/>
            <person name="Mikhailova N."/>
            <person name="Hazen T.C."/>
            <person name="Richardson P."/>
        </authorList>
    </citation>
    <scope>NUCLEOTIDE SEQUENCE</scope>
    <source>
        <strain evidence="5">Miyazaki F</strain>
    </source>
</reference>
<dbReference type="SUPFAM" id="SSF53335">
    <property type="entry name" value="S-adenosyl-L-methionine-dependent methyltransferases"/>
    <property type="match status" value="1"/>
</dbReference>
<protein>
    <submittedName>
        <fullName evidence="5">Methyltransferase type 11</fullName>
    </submittedName>
</protein>
<dbReference type="AlphaFoldDB" id="B8DQZ6"/>
<dbReference type="HOGENOM" id="CLU_060397_3_1_7"/>
<dbReference type="Gene3D" id="3.40.50.150">
    <property type="entry name" value="Vaccinia Virus protein VP39"/>
    <property type="match status" value="1"/>
</dbReference>
<accession>B8DQZ6</accession>